<reference evidence="2 3" key="1">
    <citation type="submission" date="2024-02" db="EMBL/GenBank/DDBJ databases">
        <title>High-quality chromosome-scale genome assembly of Pensacola bahiagrass (Paspalum notatum Flugge var. saurae).</title>
        <authorList>
            <person name="Vega J.M."/>
            <person name="Podio M."/>
            <person name="Orjuela J."/>
            <person name="Siena L.A."/>
            <person name="Pessino S.C."/>
            <person name="Combes M.C."/>
            <person name="Mariac C."/>
            <person name="Albertini E."/>
            <person name="Pupilli F."/>
            <person name="Ortiz J.P.A."/>
            <person name="Leblanc O."/>
        </authorList>
    </citation>
    <scope>NUCLEOTIDE SEQUENCE [LARGE SCALE GENOMIC DNA]</scope>
    <source>
        <strain evidence="2">R1</strain>
        <tissue evidence="2">Leaf</tissue>
    </source>
</reference>
<evidence type="ECO:0000313" key="3">
    <source>
        <dbReference type="Proteomes" id="UP001341281"/>
    </source>
</evidence>
<feature type="region of interest" description="Disordered" evidence="1">
    <location>
        <begin position="106"/>
        <end position="129"/>
    </location>
</feature>
<name>A0AAQ3SPA3_PASNO</name>
<dbReference type="AlphaFoldDB" id="A0AAQ3SPA3"/>
<keyword evidence="3" id="KW-1185">Reference proteome</keyword>
<sequence>MGPRRRGLAEPSGSRRREIMRDAPPRRTGPHASCPDLAPPLTEERAAPVGAAEVQPSSQRAPSFHASRVAASPPTLSVSASPSAVCLAAIRTEYIGHLHYTYDMAPSPADRSPPSLAQPRPRSCSSGKDARASMALPMGFSSVPIGKFIPNEYMYSDASAGGMDSPVVHGAIVKRKITLHLSNPFTC</sequence>
<gene>
    <name evidence="2" type="ORF">U9M48_008091</name>
</gene>
<feature type="compositionally biased region" description="Basic and acidic residues" evidence="1">
    <location>
        <begin position="13"/>
        <end position="25"/>
    </location>
</feature>
<dbReference type="EMBL" id="CP144746">
    <property type="protein sequence ID" value="WVZ57744.1"/>
    <property type="molecule type" value="Genomic_DNA"/>
</dbReference>
<evidence type="ECO:0000256" key="1">
    <source>
        <dbReference type="SAM" id="MobiDB-lite"/>
    </source>
</evidence>
<proteinExistence type="predicted"/>
<feature type="region of interest" description="Disordered" evidence="1">
    <location>
        <begin position="1"/>
        <end position="66"/>
    </location>
</feature>
<evidence type="ECO:0000313" key="2">
    <source>
        <dbReference type="EMBL" id="WVZ57744.1"/>
    </source>
</evidence>
<dbReference type="Proteomes" id="UP001341281">
    <property type="component" value="Chromosome 02"/>
</dbReference>
<protein>
    <submittedName>
        <fullName evidence="2">Uncharacterized protein</fullName>
    </submittedName>
</protein>
<accession>A0AAQ3SPA3</accession>
<organism evidence="2 3">
    <name type="scientific">Paspalum notatum var. saurae</name>
    <dbReference type="NCBI Taxonomy" id="547442"/>
    <lineage>
        <taxon>Eukaryota</taxon>
        <taxon>Viridiplantae</taxon>
        <taxon>Streptophyta</taxon>
        <taxon>Embryophyta</taxon>
        <taxon>Tracheophyta</taxon>
        <taxon>Spermatophyta</taxon>
        <taxon>Magnoliopsida</taxon>
        <taxon>Liliopsida</taxon>
        <taxon>Poales</taxon>
        <taxon>Poaceae</taxon>
        <taxon>PACMAD clade</taxon>
        <taxon>Panicoideae</taxon>
        <taxon>Andropogonodae</taxon>
        <taxon>Paspaleae</taxon>
        <taxon>Paspalinae</taxon>
        <taxon>Paspalum</taxon>
    </lineage>
</organism>